<dbReference type="STRING" id="288705.RSal33209_0376"/>
<dbReference type="PRINTS" id="PR00081">
    <property type="entry name" value="GDHRDH"/>
</dbReference>
<dbReference type="Proteomes" id="UP000002007">
    <property type="component" value="Chromosome"/>
</dbReference>
<reference evidence="4" key="1">
    <citation type="journal article" date="2008" name="J. Bacteriol.">
        <title>Genome sequence of the fish pathogen Renibacterium salmoninarum suggests reductive evolution away from an environmental Arthrobacter ancestor.</title>
        <authorList>
            <person name="Wiens G.D."/>
            <person name="Rockey D.D."/>
            <person name="Wu Z."/>
            <person name="Chang J."/>
            <person name="Levy R."/>
            <person name="Crane S."/>
            <person name="Chen D.S."/>
            <person name="Capri G.R."/>
            <person name="Burnett J.R."/>
            <person name="Sudheesh P.S."/>
            <person name="Schipma M.J."/>
            <person name="Burd H."/>
            <person name="Bhattacharyya A."/>
            <person name="Rhodes L.D."/>
            <person name="Kaul R."/>
            <person name="Strom M.S."/>
        </authorList>
    </citation>
    <scope>NUCLEOTIDE SEQUENCE [LARGE SCALE GENOMIC DNA]</scope>
    <source>
        <strain evidence="4">ATCC 33209 / DSM 20767 / JCM 11484 / NBRC 15589 / NCIMB 2235</strain>
    </source>
</reference>
<accession>A9WKX3</accession>
<comment type="similarity">
    <text evidence="1">Belongs to the short-chain dehydrogenases/reductases (SDR) family.</text>
</comment>
<dbReference type="GO" id="GO:0016491">
    <property type="term" value="F:oxidoreductase activity"/>
    <property type="evidence" value="ECO:0007669"/>
    <property type="project" value="UniProtKB-KW"/>
</dbReference>
<dbReference type="Pfam" id="PF13561">
    <property type="entry name" value="adh_short_C2"/>
    <property type="match status" value="1"/>
</dbReference>
<dbReference type="CDD" id="cd05233">
    <property type="entry name" value="SDR_c"/>
    <property type="match status" value="1"/>
</dbReference>
<dbReference type="PRINTS" id="PR00080">
    <property type="entry name" value="SDRFAMILY"/>
</dbReference>
<dbReference type="RefSeq" id="WP_012243839.1">
    <property type="nucleotide sequence ID" value="NC_010168.1"/>
</dbReference>
<dbReference type="KEGG" id="rsa:RSal33209_0376"/>
<protein>
    <submittedName>
        <fullName evidence="3">Short chain dehydrogenase</fullName>
    </submittedName>
</protein>
<dbReference type="InterPro" id="IPR020904">
    <property type="entry name" value="Sc_DH/Rdtase_CS"/>
</dbReference>
<proteinExistence type="inferred from homology"/>
<evidence type="ECO:0000313" key="4">
    <source>
        <dbReference type="Proteomes" id="UP000002007"/>
    </source>
</evidence>
<keyword evidence="2" id="KW-0560">Oxidoreductase</keyword>
<dbReference type="InterPro" id="IPR036291">
    <property type="entry name" value="NAD(P)-bd_dom_sf"/>
</dbReference>
<evidence type="ECO:0000256" key="2">
    <source>
        <dbReference type="ARBA" id="ARBA00023002"/>
    </source>
</evidence>
<dbReference type="EMBL" id="CP000910">
    <property type="protein sequence ID" value="ABY22131.1"/>
    <property type="molecule type" value="Genomic_DNA"/>
</dbReference>
<dbReference type="HOGENOM" id="CLU_010194_1_2_11"/>
<dbReference type="PANTHER" id="PTHR24321">
    <property type="entry name" value="DEHYDROGENASES, SHORT CHAIN"/>
    <property type="match status" value="1"/>
</dbReference>
<dbReference type="InterPro" id="IPR002347">
    <property type="entry name" value="SDR_fam"/>
</dbReference>
<sequence>MRFSNKVVVVTGGAHGIGQATVRRFIDEGAQVAILDFDPAAANALAAEFGDRALALNCNVLDPASVDGAIDAVVKQFGKIDVLASVAGGELPNDDPMDEAYWDGIVGLNLRGPVRIIRACTPHLIASRGAIVLISSVNALVAFGGMAYSSAKAGLVILAKNLAVTLGVDGVRVNVVAPGTVRTRVWDNQEGGADRLAPLCPIGRVGEPEDIASAVAFLASADASWITGVTLPVDGGQTVGPLAVIQHLQ</sequence>
<gene>
    <name evidence="3" type="ordered locus">RSal33209_0376</name>
</gene>
<dbReference type="AlphaFoldDB" id="A9WKX3"/>
<dbReference type="PROSITE" id="PS00061">
    <property type="entry name" value="ADH_SHORT"/>
    <property type="match status" value="1"/>
</dbReference>
<dbReference type="SUPFAM" id="SSF51735">
    <property type="entry name" value="NAD(P)-binding Rossmann-fold domains"/>
    <property type="match status" value="1"/>
</dbReference>
<dbReference type="PANTHER" id="PTHR24321:SF14">
    <property type="entry name" value="SHORT-CHAIN TYPE DEHYDROGENASE_REDUCTASE BLR2146-RELATED"/>
    <property type="match status" value="1"/>
</dbReference>
<evidence type="ECO:0000256" key="1">
    <source>
        <dbReference type="ARBA" id="ARBA00006484"/>
    </source>
</evidence>
<keyword evidence="4" id="KW-1185">Reference proteome</keyword>
<dbReference type="FunFam" id="3.40.50.720:FF:000084">
    <property type="entry name" value="Short-chain dehydrogenase reductase"/>
    <property type="match status" value="1"/>
</dbReference>
<dbReference type="eggNOG" id="COG1028">
    <property type="taxonomic scope" value="Bacteria"/>
</dbReference>
<name>A9WKX3_RENSM</name>
<organism evidence="3 4">
    <name type="scientific">Renibacterium salmoninarum (strain ATCC 33209 / DSM 20767 / JCM 11484 / NBRC 15589 / NCIMB 2235)</name>
    <dbReference type="NCBI Taxonomy" id="288705"/>
    <lineage>
        <taxon>Bacteria</taxon>
        <taxon>Bacillati</taxon>
        <taxon>Actinomycetota</taxon>
        <taxon>Actinomycetes</taxon>
        <taxon>Micrococcales</taxon>
        <taxon>Micrococcaceae</taxon>
        <taxon>Renibacterium</taxon>
    </lineage>
</organism>
<evidence type="ECO:0000313" key="3">
    <source>
        <dbReference type="EMBL" id="ABY22131.1"/>
    </source>
</evidence>
<dbReference type="Gene3D" id="3.40.50.720">
    <property type="entry name" value="NAD(P)-binding Rossmann-like Domain"/>
    <property type="match status" value="1"/>
</dbReference>